<gene>
    <name evidence="3" type="ORF">DI487_02305</name>
</gene>
<dbReference type="PANTHER" id="PTHR33371">
    <property type="entry name" value="INTERMEMBRANE PHOSPHOLIPID TRANSPORT SYSTEM BINDING PROTEIN MLAD-RELATED"/>
    <property type="match status" value="1"/>
</dbReference>
<sequence length="326" mass="36313">MTKTSSENIRLGIFVIIGSLFLLLAIYFIGNYKGIIGKTFTINAVFTNVNGLQKGNNVRFSGVDIGTVGDIEMESDTTVRVHMVIDEKMMKHIKKDAIATIGSDGLVGNMIVNIIPGRNSQEYVQNGDQIISYTRIGTEEMLNTLNVTNENAALLTADLLKVVRSLTQGKGTFGRLLNDTLMADDLQVAIRNLKYTSSRADKTVLALENMVERISFEESVAGVLLTDTVSGNKMRHLITDLEASGKEISQMTKDLNDFVALLNERKGTVNYLVQDTALVKQLENIVKNVDEGTGRFNENMEALKHNFLFRGYFKKKEKEEKKEKTK</sequence>
<organism evidence="3 4">
    <name type="scientific">Flavobacterium sediminis</name>
    <dbReference type="NCBI Taxonomy" id="2201181"/>
    <lineage>
        <taxon>Bacteria</taxon>
        <taxon>Pseudomonadati</taxon>
        <taxon>Bacteroidota</taxon>
        <taxon>Flavobacteriia</taxon>
        <taxon>Flavobacteriales</taxon>
        <taxon>Flavobacteriaceae</taxon>
        <taxon>Flavobacterium</taxon>
    </lineage>
</organism>
<evidence type="ECO:0000256" key="1">
    <source>
        <dbReference type="SAM" id="Phobius"/>
    </source>
</evidence>
<name>A0A2U8QSG4_9FLAO</name>
<dbReference type="AlphaFoldDB" id="A0A2U8QSG4"/>
<dbReference type="OrthoDB" id="9771725at2"/>
<dbReference type="InterPro" id="IPR003399">
    <property type="entry name" value="Mce/MlaD"/>
</dbReference>
<evidence type="ECO:0000259" key="2">
    <source>
        <dbReference type="Pfam" id="PF02470"/>
    </source>
</evidence>
<keyword evidence="1" id="KW-1133">Transmembrane helix</keyword>
<reference evidence="3 4" key="1">
    <citation type="submission" date="2018-05" db="EMBL/GenBank/DDBJ databases">
        <title>Flavobacterium sp. MEBiC07310.</title>
        <authorList>
            <person name="Baek K."/>
        </authorList>
    </citation>
    <scope>NUCLEOTIDE SEQUENCE [LARGE SCALE GENOMIC DNA]</scope>
    <source>
        <strain evidence="3 4">MEBiC07310</strain>
    </source>
</reference>
<proteinExistence type="predicted"/>
<evidence type="ECO:0000313" key="3">
    <source>
        <dbReference type="EMBL" id="AWM12816.1"/>
    </source>
</evidence>
<accession>A0A2U8QSG4</accession>
<dbReference type="EMBL" id="CP029463">
    <property type="protein sequence ID" value="AWM12816.1"/>
    <property type="molecule type" value="Genomic_DNA"/>
</dbReference>
<dbReference type="KEGG" id="fse:DI487_02305"/>
<dbReference type="Pfam" id="PF02470">
    <property type="entry name" value="MlaD"/>
    <property type="match status" value="1"/>
</dbReference>
<dbReference type="RefSeq" id="WP_109568225.1">
    <property type="nucleotide sequence ID" value="NZ_CP029463.1"/>
</dbReference>
<feature type="domain" description="Mce/MlaD" evidence="2">
    <location>
        <begin position="40"/>
        <end position="117"/>
    </location>
</feature>
<dbReference type="PANTHER" id="PTHR33371:SF4">
    <property type="entry name" value="INTERMEMBRANE PHOSPHOLIPID TRANSPORT SYSTEM BINDING PROTEIN MLAD"/>
    <property type="match status" value="1"/>
</dbReference>
<dbReference type="Proteomes" id="UP000245429">
    <property type="component" value="Chromosome"/>
</dbReference>
<evidence type="ECO:0000313" key="4">
    <source>
        <dbReference type="Proteomes" id="UP000245429"/>
    </source>
</evidence>
<dbReference type="InterPro" id="IPR052336">
    <property type="entry name" value="MlaD_Phospholipid_Transporter"/>
</dbReference>
<keyword evidence="1" id="KW-0812">Transmembrane</keyword>
<feature type="transmembrane region" description="Helical" evidence="1">
    <location>
        <begin position="12"/>
        <end position="30"/>
    </location>
</feature>
<keyword evidence="4" id="KW-1185">Reference proteome</keyword>
<protein>
    <submittedName>
        <fullName evidence="3">MCE family protein</fullName>
    </submittedName>
</protein>
<keyword evidence="1" id="KW-0472">Membrane</keyword>